<gene>
    <name evidence="5" type="ORF">CVLEPA_LOCUS23288</name>
</gene>
<name>A0ABP0GJ71_CLALP</name>
<feature type="domain" description="KxDL" evidence="4">
    <location>
        <begin position="16"/>
        <end position="96"/>
    </location>
</feature>
<dbReference type="Proteomes" id="UP001642483">
    <property type="component" value="Unassembled WGS sequence"/>
</dbReference>
<keyword evidence="6" id="KW-1185">Reference proteome</keyword>
<dbReference type="InterPro" id="IPR039843">
    <property type="entry name" value="KXD1-like"/>
</dbReference>
<dbReference type="PANTHER" id="PTHR13511:SF0">
    <property type="entry name" value="KXDL MOTIF-CONTAINING PROTEIN 1"/>
    <property type="match status" value="1"/>
</dbReference>
<comment type="caution">
    <text evidence="5">The sequence shown here is derived from an EMBL/GenBank/DDBJ whole genome shotgun (WGS) entry which is preliminary data.</text>
</comment>
<evidence type="ECO:0000256" key="3">
    <source>
        <dbReference type="SAM" id="MobiDB-lite"/>
    </source>
</evidence>
<feature type="region of interest" description="Disordered" evidence="3">
    <location>
        <begin position="105"/>
        <end position="125"/>
    </location>
</feature>
<evidence type="ECO:0000256" key="2">
    <source>
        <dbReference type="ARBA" id="ARBA00014719"/>
    </source>
</evidence>
<evidence type="ECO:0000313" key="5">
    <source>
        <dbReference type="EMBL" id="CAK8690704.1"/>
    </source>
</evidence>
<feature type="compositionally biased region" description="Polar residues" evidence="3">
    <location>
        <begin position="106"/>
        <end position="125"/>
    </location>
</feature>
<evidence type="ECO:0000256" key="1">
    <source>
        <dbReference type="ARBA" id="ARBA00005913"/>
    </source>
</evidence>
<comment type="similarity">
    <text evidence="1">Belongs to the KXD1 family.</text>
</comment>
<protein>
    <recommendedName>
        <fullName evidence="2">KxDL motif-containing protein 1</fullName>
    </recommendedName>
</protein>
<evidence type="ECO:0000313" key="6">
    <source>
        <dbReference type="Proteomes" id="UP001642483"/>
    </source>
</evidence>
<proteinExistence type="inferred from homology"/>
<dbReference type="PANTHER" id="PTHR13511">
    <property type="entry name" value="KXDL MOTIF-CONTAINING PROTEIN 1"/>
    <property type="match status" value="1"/>
</dbReference>
<reference evidence="5 6" key="1">
    <citation type="submission" date="2024-02" db="EMBL/GenBank/DDBJ databases">
        <authorList>
            <person name="Daric V."/>
            <person name="Darras S."/>
        </authorList>
    </citation>
    <scope>NUCLEOTIDE SEQUENCE [LARGE SCALE GENOMIC DNA]</scope>
</reference>
<dbReference type="Pfam" id="PF10241">
    <property type="entry name" value="KxDL"/>
    <property type="match status" value="1"/>
</dbReference>
<accession>A0ABP0GJ71</accession>
<organism evidence="5 6">
    <name type="scientific">Clavelina lepadiformis</name>
    <name type="common">Light-bulb sea squirt</name>
    <name type="synonym">Ascidia lepadiformis</name>
    <dbReference type="NCBI Taxonomy" id="159417"/>
    <lineage>
        <taxon>Eukaryota</taxon>
        <taxon>Metazoa</taxon>
        <taxon>Chordata</taxon>
        <taxon>Tunicata</taxon>
        <taxon>Ascidiacea</taxon>
        <taxon>Aplousobranchia</taxon>
        <taxon>Clavelinidae</taxon>
        <taxon>Clavelina</taxon>
    </lineage>
</organism>
<sequence length="125" mass="13959">MTSKCSTIEAEGFCDSLAQIINKDDMAEIIKGQKSMLKHLEKTNQMLLNCNNIAEQQQAIVFSKFQRHTALLKDVKKDLQSVHTRIKRLKLALQTNNHEWLVIGENNGSNPGENVGPSTNAPSIN</sequence>
<dbReference type="EMBL" id="CAWYQH010000119">
    <property type="protein sequence ID" value="CAK8690704.1"/>
    <property type="molecule type" value="Genomic_DNA"/>
</dbReference>
<evidence type="ECO:0000259" key="4">
    <source>
        <dbReference type="Pfam" id="PF10241"/>
    </source>
</evidence>
<dbReference type="InterPro" id="IPR019371">
    <property type="entry name" value="KxDL_dom"/>
</dbReference>